<feature type="chain" id="PRO_5011973802" evidence="16">
    <location>
        <begin position="32"/>
        <end position="820"/>
    </location>
</feature>
<dbReference type="RefSeq" id="WP_097383619.1">
    <property type="nucleotide sequence ID" value="NZ_CP023741.1"/>
</dbReference>
<keyword evidence="4 14" id="KW-1134">Transmembrane beta strand</keyword>
<keyword evidence="11 14" id="KW-0472">Membrane</keyword>
<evidence type="ECO:0000256" key="4">
    <source>
        <dbReference type="ARBA" id="ARBA00022452"/>
    </source>
</evidence>
<dbReference type="Pfam" id="PF07715">
    <property type="entry name" value="Plug"/>
    <property type="match status" value="1"/>
</dbReference>
<keyword evidence="6 14" id="KW-0812">Transmembrane</keyword>
<keyword evidence="7 16" id="KW-0732">Signal</keyword>
<sequence>MNLNDTRDRASTSFLALSCVGLFATAAPAIAQSNDQQNGAEGQKLGGVVVTDTAIDEEGYKVDKADSPKFTAPLVNTPRSVTVIPSQLIHDTASASLTEALRTVPGITLGAGEGGNPLGDRPFIRGFDSQASTYLDGVRDIGAQSREVFAVEQIEVVKGSDSSMGGRGSAGGSINLVSKAPKADRFIAASGSLGNADYKRATIDINQPINEFVGVRLNAMWHDQDVAGRDAIWSKRWGVAPSLKLGLDGPTSLTIGYYHLHTEELPDSGIPYLYTIGNAPAGVTETGPAQDFTTIGGKEISVPRGAYYGLKDRDFRDTNVDNFTIRAEHDFGGVTLRNTTRYGRSTQGYVWTQPDDQQGNVYGTNAANAATAGGLVWRRTNTRYSKTDGLLNQTDLSGEFSIGGIKNSFSASLEFSQEKAANGTYVSNAATGAAIASGSSVSPRCSTAMLARYNCTTVDNPNPSDPWISYASDSSTVTADIVRSAPKTWTLSKTTTQAASFFDTVTITDQLLINLGGRFDRYKTSVSPGLAATSTANRAYYEREDDLWNYQAGIIFKPTENSSLYASASSSATPPGAFLANGSEGNALNTTSQALTDALKVEKTKSYEIGAKANLFGDALSLTLAAFRTETKNARATNDAGTVAYIGERKIEGIELGFNGNITPEWNVFGGYTYMDSEIVDGGSTVTTVNGVSIAAPSVNTGKQFPNTPKHSLTAFTNYKITPAFTIGGGAIYMAKVYGGYSDTRTISNGAVVITKELARMVPSYWRFDGNASYAFSDAVSLQVNVNNVFNKRYYDKAYAAHYANQAAGRTAIATLNVKY</sequence>
<dbReference type="Proteomes" id="UP000219422">
    <property type="component" value="Chromosome"/>
</dbReference>
<name>A0A291MZH5_SPHYA</name>
<evidence type="ECO:0000256" key="5">
    <source>
        <dbReference type="ARBA" id="ARBA00022496"/>
    </source>
</evidence>
<evidence type="ECO:0000256" key="8">
    <source>
        <dbReference type="ARBA" id="ARBA00023004"/>
    </source>
</evidence>
<evidence type="ECO:0000256" key="2">
    <source>
        <dbReference type="ARBA" id="ARBA00009810"/>
    </source>
</evidence>
<dbReference type="Gene3D" id="2.40.170.20">
    <property type="entry name" value="TonB-dependent receptor, beta-barrel domain"/>
    <property type="match status" value="1"/>
</dbReference>
<evidence type="ECO:0000256" key="7">
    <source>
        <dbReference type="ARBA" id="ARBA00022729"/>
    </source>
</evidence>
<reference evidence="19 20" key="1">
    <citation type="submission" date="2017-10" db="EMBL/GenBank/DDBJ databases">
        <title>Sphingobium yanoikuyae S72.</title>
        <authorList>
            <person name="Sanchez E."/>
            <person name="Bustos P."/>
            <person name="Mendoza P."/>
            <person name="Guo X."/>
            <person name="Mendoza A."/>
        </authorList>
    </citation>
    <scope>NUCLEOTIDE SEQUENCE [LARGE SCALE GENOMIC DNA]</scope>
    <source>
        <strain evidence="19 20">S72</strain>
    </source>
</reference>
<evidence type="ECO:0000256" key="10">
    <source>
        <dbReference type="ARBA" id="ARBA00023077"/>
    </source>
</evidence>
<organism evidence="19 20">
    <name type="scientific">Sphingobium yanoikuyae</name>
    <name type="common">Sphingomonas yanoikuyae</name>
    <dbReference type="NCBI Taxonomy" id="13690"/>
    <lineage>
        <taxon>Bacteria</taxon>
        <taxon>Pseudomonadati</taxon>
        <taxon>Pseudomonadota</taxon>
        <taxon>Alphaproteobacteria</taxon>
        <taxon>Sphingomonadales</taxon>
        <taxon>Sphingomonadaceae</taxon>
        <taxon>Sphingobium</taxon>
    </lineage>
</organism>
<keyword evidence="5" id="KW-0410">Iron transport</keyword>
<dbReference type="FunFam" id="2.170.130.10:FF:000001">
    <property type="entry name" value="Catecholate siderophore TonB-dependent receptor"/>
    <property type="match status" value="1"/>
</dbReference>
<evidence type="ECO:0000259" key="18">
    <source>
        <dbReference type="Pfam" id="PF07715"/>
    </source>
</evidence>
<evidence type="ECO:0000313" key="19">
    <source>
        <dbReference type="EMBL" id="ATI80486.1"/>
    </source>
</evidence>
<dbReference type="KEGG" id="sya:A6768_11065"/>
<keyword evidence="3 14" id="KW-0813">Transport</keyword>
<dbReference type="InterPro" id="IPR000531">
    <property type="entry name" value="Beta-barrel_TonB"/>
</dbReference>
<evidence type="ECO:0000259" key="17">
    <source>
        <dbReference type="Pfam" id="PF00593"/>
    </source>
</evidence>
<evidence type="ECO:0000313" key="20">
    <source>
        <dbReference type="Proteomes" id="UP000219422"/>
    </source>
</evidence>
<dbReference type="GeneID" id="57777381"/>
<keyword evidence="13 14" id="KW-0998">Cell outer membrane</keyword>
<keyword evidence="12 19" id="KW-0675">Receptor</keyword>
<evidence type="ECO:0000256" key="16">
    <source>
        <dbReference type="SAM" id="SignalP"/>
    </source>
</evidence>
<gene>
    <name evidence="19" type="ORF">A6768_11065</name>
</gene>
<dbReference type="GO" id="GO:0015891">
    <property type="term" value="P:siderophore transport"/>
    <property type="evidence" value="ECO:0007669"/>
    <property type="project" value="UniProtKB-ARBA"/>
</dbReference>
<comment type="subcellular location">
    <subcellularLocation>
        <location evidence="1 14">Cell outer membrane</location>
        <topology evidence="1 14">Multi-pass membrane protein</topology>
    </subcellularLocation>
</comment>
<dbReference type="InterPro" id="IPR012910">
    <property type="entry name" value="Plug_dom"/>
</dbReference>
<keyword evidence="10 15" id="KW-0798">TonB box</keyword>
<dbReference type="PANTHER" id="PTHR32552">
    <property type="entry name" value="FERRICHROME IRON RECEPTOR-RELATED"/>
    <property type="match status" value="1"/>
</dbReference>
<evidence type="ECO:0000256" key="12">
    <source>
        <dbReference type="ARBA" id="ARBA00023170"/>
    </source>
</evidence>
<dbReference type="CDD" id="cd01347">
    <property type="entry name" value="ligand_gated_channel"/>
    <property type="match status" value="1"/>
</dbReference>
<evidence type="ECO:0000256" key="13">
    <source>
        <dbReference type="ARBA" id="ARBA00023237"/>
    </source>
</evidence>
<evidence type="ECO:0000256" key="14">
    <source>
        <dbReference type="PROSITE-ProRule" id="PRU01360"/>
    </source>
</evidence>
<protein>
    <submittedName>
        <fullName evidence="19">TonB-dependent receptor</fullName>
    </submittedName>
</protein>
<keyword evidence="9" id="KW-0406">Ion transport</keyword>
<keyword evidence="8" id="KW-0408">Iron</keyword>
<accession>A0A291MZH5</accession>
<dbReference type="PROSITE" id="PS52016">
    <property type="entry name" value="TONB_DEPENDENT_REC_3"/>
    <property type="match status" value="1"/>
</dbReference>
<dbReference type="AlphaFoldDB" id="A0A291MZH5"/>
<comment type="similarity">
    <text evidence="2 14 15">Belongs to the TonB-dependent receptor family.</text>
</comment>
<dbReference type="InterPro" id="IPR037066">
    <property type="entry name" value="Plug_dom_sf"/>
</dbReference>
<feature type="domain" description="TonB-dependent receptor-like beta-barrel" evidence="17">
    <location>
        <begin position="293"/>
        <end position="789"/>
    </location>
</feature>
<dbReference type="InterPro" id="IPR036942">
    <property type="entry name" value="Beta-barrel_TonB_sf"/>
</dbReference>
<proteinExistence type="inferred from homology"/>
<dbReference type="Pfam" id="PF00593">
    <property type="entry name" value="TonB_dep_Rec_b-barrel"/>
    <property type="match status" value="1"/>
</dbReference>
<evidence type="ECO:0000256" key="9">
    <source>
        <dbReference type="ARBA" id="ARBA00023065"/>
    </source>
</evidence>
<dbReference type="GO" id="GO:0015344">
    <property type="term" value="F:siderophore uptake transmembrane transporter activity"/>
    <property type="evidence" value="ECO:0007669"/>
    <property type="project" value="TreeGrafter"/>
</dbReference>
<evidence type="ECO:0000256" key="11">
    <source>
        <dbReference type="ARBA" id="ARBA00023136"/>
    </source>
</evidence>
<evidence type="ECO:0000256" key="1">
    <source>
        <dbReference type="ARBA" id="ARBA00004571"/>
    </source>
</evidence>
<dbReference type="InterPro" id="IPR039426">
    <property type="entry name" value="TonB-dep_rcpt-like"/>
</dbReference>
<evidence type="ECO:0000256" key="3">
    <source>
        <dbReference type="ARBA" id="ARBA00022448"/>
    </source>
</evidence>
<dbReference type="PANTHER" id="PTHR32552:SF89">
    <property type="entry name" value="CATECHOLATE SIDEROPHORE RECEPTOR FIU"/>
    <property type="match status" value="1"/>
</dbReference>
<evidence type="ECO:0000256" key="15">
    <source>
        <dbReference type="RuleBase" id="RU003357"/>
    </source>
</evidence>
<feature type="domain" description="TonB-dependent receptor plug" evidence="18">
    <location>
        <begin position="74"/>
        <end position="172"/>
    </location>
</feature>
<feature type="signal peptide" evidence="16">
    <location>
        <begin position="1"/>
        <end position="31"/>
    </location>
</feature>
<dbReference type="GO" id="GO:0009279">
    <property type="term" value="C:cell outer membrane"/>
    <property type="evidence" value="ECO:0007669"/>
    <property type="project" value="UniProtKB-SubCell"/>
</dbReference>
<dbReference type="EMBL" id="CP023741">
    <property type="protein sequence ID" value="ATI80486.1"/>
    <property type="molecule type" value="Genomic_DNA"/>
</dbReference>
<dbReference type="SUPFAM" id="SSF56935">
    <property type="entry name" value="Porins"/>
    <property type="match status" value="1"/>
</dbReference>
<evidence type="ECO:0000256" key="6">
    <source>
        <dbReference type="ARBA" id="ARBA00022692"/>
    </source>
</evidence>
<dbReference type="Gene3D" id="2.170.130.10">
    <property type="entry name" value="TonB-dependent receptor, plug domain"/>
    <property type="match status" value="1"/>
</dbReference>